<organism evidence="1 2">
    <name type="scientific">Actinoallomurus bryophytorum</name>
    <dbReference type="NCBI Taxonomy" id="1490222"/>
    <lineage>
        <taxon>Bacteria</taxon>
        <taxon>Bacillati</taxon>
        <taxon>Actinomycetota</taxon>
        <taxon>Actinomycetes</taxon>
        <taxon>Streptosporangiales</taxon>
        <taxon>Thermomonosporaceae</taxon>
        <taxon>Actinoallomurus</taxon>
    </lineage>
</organism>
<dbReference type="AlphaFoldDB" id="A0A543CJ18"/>
<comment type="caution">
    <text evidence="1">The sequence shown here is derived from an EMBL/GenBank/DDBJ whole genome shotgun (WGS) entry which is preliminary data.</text>
</comment>
<keyword evidence="2" id="KW-1185">Reference proteome</keyword>
<name>A0A543CJ18_9ACTN</name>
<evidence type="ECO:0000313" key="1">
    <source>
        <dbReference type="EMBL" id="TQL97088.1"/>
    </source>
</evidence>
<dbReference type="EMBL" id="VFOZ01000001">
    <property type="protein sequence ID" value="TQL97088.1"/>
    <property type="molecule type" value="Genomic_DNA"/>
</dbReference>
<accession>A0A543CJ18</accession>
<proteinExistence type="predicted"/>
<reference evidence="1 2" key="1">
    <citation type="submission" date="2019-06" db="EMBL/GenBank/DDBJ databases">
        <title>Sequencing the genomes of 1000 actinobacteria strains.</title>
        <authorList>
            <person name="Klenk H.-P."/>
        </authorList>
    </citation>
    <scope>NUCLEOTIDE SEQUENCE [LARGE SCALE GENOMIC DNA]</scope>
    <source>
        <strain evidence="1 2">DSM 102200</strain>
    </source>
</reference>
<protein>
    <submittedName>
        <fullName evidence="1">Uncharacterized protein</fullName>
    </submittedName>
</protein>
<dbReference type="Proteomes" id="UP000316096">
    <property type="component" value="Unassembled WGS sequence"/>
</dbReference>
<sequence length="97" mass="10420">MTPVLTQRLLQSDTAVGFWTLDPARTTVRITHKTFWGMGTVKAAFADVQGGGEIRSDHSVTDVIPWVRHRSTPGTGNATHICAVAGSWTSRSIPASS</sequence>
<evidence type="ECO:0000313" key="2">
    <source>
        <dbReference type="Proteomes" id="UP000316096"/>
    </source>
</evidence>
<gene>
    <name evidence="1" type="ORF">FB559_2663</name>
</gene>